<evidence type="ECO:0000313" key="1">
    <source>
        <dbReference type="EMBL" id="MBC3919153.1"/>
    </source>
</evidence>
<keyword evidence="2" id="KW-1185">Reference proteome</keyword>
<accession>A0ABR6ZTD5</accession>
<organism evidence="1 2">
    <name type="scientific">Undibacterium hunanense</name>
    <dbReference type="NCBI Taxonomy" id="2762292"/>
    <lineage>
        <taxon>Bacteria</taxon>
        <taxon>Pseudomonadati</taxon>
        <taxon>Pseudomonadota</taxon>
        <taxon>Betaproteobacteria</taxon>
        <taxon>Burkholderiales</taxon>
        <taxon>Oxalobacteraceae</taxon>
        <taxon>Undibacterium</taxon>
    </lineage>
</organism>
<dbReference type="RefSeq" id="WP_186948416.1">
    <property type="nucleotide sequence ID" value="NZ_JACOGF010000008.1"/>
</dbReference>
<name>A0ABR6ZTD5_9BURK</name>
<dbReference type="Proteomes" id="UP000650424">
    <property type="component" value="Unassembled WGS sequence"/>
</dbReference>
<dbReference type="EMBL" id="JACOGF010000008">
    <property type="protein sequence ID" value="MBC3919153.1"/>
    <property type="molecule type" value="Genomic_DNA"/>
</dbReference>
<evidence type="ECO:0000313" key="2">
    <source>
        <dbReference type="Proteomes" id="UP000650424"/>
    </source>
</evidence>
<sequence>MLQIAASILQIINFLAQNKDQIRQLIVTIQNLIPDAPGSEKALQVRHFIAASLNLEEHIEQVWPLVTPLFNALVANVKKVPEHQ</sequence>
<gene>
    <name evidence="1" type="ORF">H8L32_16800</name>
</gene>
<proteinExistence type="predicted"/>
<protein>
    <submittedName>
        <fullName evidence="1">Uncharacterized protein</fullName>
    </submittedName>
</protein>
<comment type="caution">
    <text evidence="1">The sequence shown here is derived from an EMBL/GenBank/DDBJ whole genome shotgun (WGS) entry which is preliminary data.</text>
</comment>
<reference evidence="1 2" key="1">
    <citation type="submission" date="2020-08" db="EMBL/GenBank/DDBJ databases">
        <title>Novel species isolated from subtropical streams in China.</title>
        <authorList>
            <person name="Lu H."/>
        </authorList>
    </citation>
    <scope>NUCLEOTIDE SEQUENCE [LARGE SCALE GENOMIC DNA]</scope>
    <source>
        <strain evidence="1 2">CY18W</strain>
    </source>
</reference>